<reference evidence="1 2" key="1">
    <citation type="journal article" date="2019" name="Commun. Biol.">
        <title>The bagworm genome reveals a unique fibroin gene that provides high tensile strength.</title>
        <authorList>
            <person name="Kono N."/>
            <person name="Nakamura H."/>
            <person name="Ohtoshi R."/>
            <person name="Tomita M."/>
            <person name="Numata K."/>
            <person name="Arakawa K."/>
        </authorList>
    </citation>
    <scope>NUCLEOTIDE SEQUENCE [LARGE SCALE GENOMIC DNA]</scope>
</reference>
<organism evidence="1 2">
    <name type="scientific">Eumeta variegata</name>
    <name type="common">Bagworm moth</name>
    <name type="synonym">Eumeta japonica</name>
    <dbReference type="NCBI Taxonomy" id="151549"/>
    <lineage>
        <taxon>Eukaryota</taxon>
        <taxon>Metazoa</taxon>
        <taxon>Ecdysozoa</taxon>
        <taxon>Arthropoda</taxon>
        <taxon>Hexapoda</taxon>
        <taxon>Insecta</taxon>
        <taxon>Pterygota</taxon>
        <taxon>Neoptera</taxon>
        <taxon>Endopterygota</taxon>
        <taxon>Lepidoptera</taxon>
        <taxon>Glossata</taxon>
        <taxon>Ditrysia</taxon>
        <taxon>Tineoidea</taxon>
        <taxon>Psychidae</taxon>
        <taxon>Oiketicinae</taxon>
        <taxon>Eumeta</taxon>
    </lineage>
</organism>
<protein>
    <submittedName>
        <fullName evidence="1">Uncharacterized protein</fullName>
    </submittedName>
</protein>
<name>A0A4C1ZXB6_EUMVA</name>
<accession>A0A4C1ZXB6</accession>
<sequence length="125" mass="14670">MELIEVIKRAQMETHDSEFSPFLNVMLIMNQGHRPPDHIDHKHRSVNNIAKVKDTRLNMDRKPQAVGSIAMDTRHTRIIDQKPRPLKAAVGILRLFQTGKTILFILMRYHQLTQMQQICLRVMNY</sequence>
<comment type="caution">
    <text evidence="1">The sequence shown here is derived from an EMBL/GenBank/DDBJ whole genome shotgun (WGS) entry which is preliminary data.</text>
</comment>
<dbReference type="OrthoDB" id="6616165at2759"/>
<dbReference type="AlphaFoldDB" id="A0A4C1ZXB6"/>
<evidence type="ECO:0000313" key="1">
    <source>
        <dbReference type="EMBL" id="GBP93096.1"/>
    </source>
</evidence>
<dbReference type="EMBL" id="BGZK01002337">
    <property type="protein sequence ID" value="GBP93096.1"/>
    <property type="molecule type" value="Genomic_DNA"/>
</dbReference>
<gene>
    <name evidence="1" type="ORF">EVAR_97001_1</name>
</gene>
<dbReference type="Proteomes" id="UP000299102">
    <property type="component" value="Unassembled WGS sequence"/>
</dbReference>
<keyword evidence="2" id="KW-1185">Reference proteome</keyword>
<evidence type="ECO:0000313" key="2">
    <source>
        <dbReference type="Proteomes" id="UP000299102"/>
    </source>
</evidence>
<proteinExistence type="predicted"/>